<gene>
    <name evidence="4" type="ORF">D6D19_02521</name>
</gene>
<keyword evidence="2" id="KW-0560">Oxidoreductase</keyword>
<dbReference type="GO" id="GO:0016491">
    <property type="term" value="F:oxidoreductase activity"/>
    <property type="evidence" value="ECO:0007669"/>
    <property type="project" value="UniProtKB-KW"/>
</dbReference>
<dbReference type="InterPro" id="IPR023210">
    <property type="entry name" value="NADP_OxRdtase_dom"/>
</dbReference>
<evidence type="ECO:0000313" key="4">
    <source>
        <dbReference type="EMBL" id="THW77132.1"/>
    </source>
</evidence>
<dbReference type="EMBL" id="QZAO01000046">
    <property type="protein sequence ID" value="THW77132.1"/>
    <property type="molecule type" value="Genomic_DNA"/>
</dbReference>
<organism evidence="4 5">
    <name type="scientific">Aureobasidium pullulans</name>
    <name type="common">Black yeast</name>
    <name type="synonym">Pullularia pullulans</name>
    <dbReference type="NCBI Taxonomy" id="5580"/>
    <lineage>
        <taxon>Eukaryota</taxon>
        <taxon>Fungi</taxon>
        <taxon>Dikarya</taxon>
        <taxon>Ascomycota</taxon>
        <taxon>Pezizomycotina</taxon>
        <taxon>Dothideomycetes</taxon>
        <taxon>Dothideomycetidae</taxon>
        <taxon>Dothideales</taxon>
        <taxon>Saccotheciaceae</taxon>
        <taxon>Aureobasidium</taxon>
    </lineage>
</organism>
<evidence type="ECO:0000259" key="3">
    <source>
        <dbReference type="Pfam" id="PF00248"/>
    </source>
</evidence>
<sequence length="384" mass="42048">MYSSPEKGISETCKKVRRLPSLGELAVADPHVSSLGSIFPRELEAVGGYSMEESGGGVAKAVGSKADKTPDFILHPKTMSDTVFTLNTGAKIPALGLGTWQSAPGEVKNAVSHALKVGYKHIDAAYVYGNEDEVGEGLAEGFKSAGIKREDVFVTTKLWCTYHSRPEENLDLSLKSLGLDYVDLYLMHWPVPMNPKGNDPKFPKHPDGSRDLDTTWSYTQTWKEMEKLLATGKTKAIGVANFSVPFLEELMKEAKVTPAANQIENHPYLPQQEIVDYCKEKGILITAYSPLGSTGSPLFQEKEIQEVAKKHDVSPGTVLLSYHVARGSSVIPKSVTPSRIEENMKLIKLDSSDVKALDNIAKTHPPNRFVYPAFGVNLGFPDKQ</sequence>
<feature type="domain" description="NADP-dependent oxidoreductase" evidence="3">
    <location>
        <begin position="95"/>
        <end position="361"/>
    </location>
</feature>
<dbReference type="AlphaFoldDB" id="A0A4S9ACK8"/>
<dbReference type="SUPFAM" id="SSF51430">
    <property type="entry name" value="NAD(P)-linked oxidoreductase"/>
    <property type="match status" value="1"/>
</dbReference>
<protein>
    <submittedName>
        <fullName evidence="4">Aldo/keto reductase</fullName>
    </submittedName>
</protein>
<evidence type="ECO:0000313" key="5">
    <source>
        <dbReference type="Proteomes" id="UP000308802"/>
    </source>
</evidence>
<dbReference type="InterPro" id="IPR036812">
    <property type="entry name" value="NAD(P)_OxRdtase_dom_sf"/>
</dbReference>
<dbReference type="Proteomes" id="UP000308802">
    <property type="component" value="Unassembled WGS sequence"/>
</dbReference>
<evidence type="ECO:0000256" key="2">
    <source>
        <dbReference type="ARBA" id="ARBA00023002"/>
    </source>
</evidence>
<name>A0A4S9ACK8_AURPU</name>
<dbReference type="InterPro" id="IPR020471">
    <property type="entry name" value="AKR"/>
</dbReference>
<dbReference type="PANTHER" id="PTHR11732">
    <property type="entry name" value="ALDO/KETO REDUCTASE"/>
    <property type="match status" value="1"/>
</dbReference>
<dbReference type="FunFam" id="3.20.20.100:FF:000007">
    <property type="entry name" value="NAD(P)H-dependent D-xylose reductase xyl1"/>
    <property type="match status" value="1"/>
</dbReference>
<reference evidence="4 5" key="1">
    <citation type="submission" date="2018-10" db="EMBL/GenBank/DDBJ databases">
        <title>Fifty Aureobasidium pullulans genomes reveal a recombining polyextremotolerant generalist.</title>
        <authorList>
            <person name="Gostincar C."/>
            <person name="Turk M."/>
            <person name="Zajc J."/>
            <person name="Gunde-Cimerman N."/>
        </authorList>
    </citation>
    <scope>NUCLEOTIDE SEQUENCE [LARGE SCALE GENOMIC DNA]</scope>
    <source>
        <strain evidence="4 5">EXF-10659</strain>
    </source>
</reference>
<dbReference type="InterPro" id="IPR018170">
    <property type="entry name" value="Aldo/ket_reductase_CS"/>
</dbReference>
<dbReference type="Pfam" id="PF00248">
    <property type="entry name" value="Aldo_ket_red"/>
    <property type="match status" value="1"/>
</dbReference>
<dbReference type="PRINTS" id="PR00069">
    <property type="entry name" value="ALDKETRDTASE"/>
</dbReference>
<comment type="similarity">
    <text evidence="1">Belongs to the aldo/keto reductase family.</text>
</comment>
<dbReference type="PROSITE" id="PS00063">
    <property type="entry name" value="ALDOKETO_REDUCTASE_3"/>
    <property type="match status" value="1"/>
</dbReference>
<accession>A0A4S9ACK8</accession>
<comment type="caution">
    <text evidence="4">The sequence shown here is derived from an EMBL/GenBank/DDBJ whole genome shotgun (WGS) entry which is preliminary data.</text>
</comment>
<evidence type="ECO:0000256" key="1">
    <source>
        <dbReference type="ARBA" id="ARBA00007905"/>
    </source>
</evidence>
<dbReference type="Gene3D" id="3.20.20.100">
    <property type="entry name" value="NADP-dependent oxidoreductase domain"/>
    <property type="match status" value="1"/>
</dbReference>
<proteinExistence type="inferred from homology"/>